<reference evidence="5 6" key="1">
    <citation type="submission" date="2018-08" db="EMBL/GenBank/DDBJ databases">
        <title>A genome reference for cultivated species of the human gut microbiota.</title>
        <authorList>
            <person name="Zou Y."/>
            <person name="Xue W."/>
            <person name="Luo G."/>
        </authorList>
    </citation>
    <scope>NUCLEOTIDE SEQUENCE [LARGE SCALE GENOMIC DNA]</scope>
    <source>
        <strain evidence="4 7">AM17-44</strain>
        <strain evidence="3 6">AM31-10</strain>
        <strain evidence="2 5">OM06-2</strain>
    </source>
</reference>
<keyword evidence="1" id="KW-0812">Transmembrane</keyword>
<evidence type="ECO:0000313" key="3">
    <source>
        <dbReference type="EMBL" id="RHD51007.1"/>
    </source>
</evidence>
<evidence type="ECO:0000313" key="2">
    <source>
        <dbReference type="EMBL" id="RGM92252.1"/>
    </source>
</evidence>
<dbReference type="EMBL" id="QSTW01000004">
    <property type="protein sequence ID" value="RGM92252.1"/>
    <property type="molecule type" value="Genomic_DNA"/>
</dbReference>
<dbReference type="SUPFAM" id="SSF52266">
    <property type="entry name" value="SGNH hydrolase"/>
    <property type="match status" value="1"/>
</dbReference>
<dbReference type="RefSeq" id="WP_117701024.1">
    <property type="nucleotide sequence ID" value="NZ_CAUWCJ010000001.1"/>
</dbReference>
<proteinExistence type="predicted"/>
<comment type="caution">
    <text evidence="2">The sequence shown here is derived from an EMBL/GenBank/DDBJ whole genome shotgun (WGS) entry which is preliminary data.</text>
</comment>
<dbReference type="AlphaFoldDB" id="A0A3E4ZB39"/>
<evidence type="ECO:0000313" key="5">
    <source>
        <dbReference type="Proteomes" id="UP000260814"/>
    </source>
</evidence>
<gene>
    <name evidence="4" type="ORF">DW204_05270</name>
    <name evidence="3" type="ORF">DW789_12730</name>
    <name evidence="2" type="ORF">DXB87_04845</name>
</gene>
<evidence type="ECO:0000313" key="6">
    <source>
        <dbReference type="Proteomes" id="UP000284361"/>
    </source>
</evidence>
<evidence type="ECO:0000313" key="4">
    <source>
        <dbReference type="EMBL" id="RHH47149.1"/>
    </source>
</evidence>
<sequence>MKNFLKYVGVFSASLILLIIGVEYMLRQVPNALAFKKELIEKHTQDTKNLIIGSSVVNCGINPAYLADSTYNLAISGEWFRFNQILLEKYIQQMPQLKNVFWGICFHSLWSDDNENTDISSIVNHQIYMGISRNHNKLHNIELLSLGSLCMRKWSKYYIQRRPTMRCDSLGVDHSYDSKFKDNNWLEDIPDLVADQHKPMLADTNGDLYHENISRMHQIAQVCKSKGITLYLVMPPVHPTYFQLMNQEQLTLIHNAITEVTNKWENVHSLEYFGDTRFNDEDFYDGNHLSSDIGAIKFTKILKDDILTDL</sequence>
<protein>
    <recommendedName>
        <fullName evidence="8">SGNH/GDSL hydrolase family protein</fullName>
    </recommendedName>
</protein>
<evidence type="ECO:0000313" key="7">
    <source>
        <dbReference type="Proteomes" id="UP000284998"/>
    </source>
</evidence>
<dbReference type="Proteomes" id="UP000260814">
    <property type="component" value="Unassembled WGS sequence"/>
</dbReference>
<dbReference type="Proteomes" id="UP000284361">
    <property type="component" value="Unassembled WGS sequence"/>
</dbReference>
<dbReference type="Proteomes" id="UP000284998">
    <property type="component" value="Unassembled WGS sequence"/>
</dbReference>
<evidence type="ECO:0008006" key="8">
    <source>
        <dbReference type="Google" id="ProtNLM"/>
    </source>
</evidence>
<keyword evidence="1" id="KW-0472">Membrane</keyword>
<dbReference type="EMBL" id="QSJG01000031">
    <property type="protein sequence ID" value="RHD51007.1"/>
    <property type="molecule type" value="Genomic_DNA"/>
</dbReference>
<dbReference type="EMBL" id="QRJS01000009">
    <property type="protein sequence ID" value="RHH47149.1"/>
    <property type="molecule type" value="Genomic_DNA"/>
</dbReference>
<evidence type="ECO:0000256" key="1">
    <source>
        <dbReference type="SAM" id="Phobius"/>
    </source>
</evidence>
<feature type="transmembrane region" description="Helical" evidence="1">
    <location>
        <begin position="7"/>
        <end position="26"/>
    </location>
</feature>
<name>A0A3E4ZB39_9BACT</name>
<organism evidence="2 5">
    <name type="scientific">Phocaeicola plebeius</name>
    <dbReference type="NCBI Taxonomy" id="310297"/>
    <lineage>
        <taxon>Bacteria</taxon>
        <taxon>Pseudomonadati</taxon>
        <taxon>Bacteroidota</taxon>
        <taxon>Bacteroidia</taxon>
        <taxon>Bacteroidales</taxon>
        <taxon>Bacteroidaceae</taxon>
        <taxon>Phocaeicola</taxon>
    </lineage>
</organism>
<accession>A0A3E4ZB39</accession>
<keyword evidence="1" id="KW-1133">Transmembrane helix</keyword>